<protein>
    <submittedName>
        <fullName evidence="5">Malonyl-CoA O-methyltransferase BioC</fullName>
        <ecNumber evidence="5">2.1.1.197</ecNumber>
    </submittedName>
</protein>
<dbReference type="InterPro" id="IPR051052">
    <property type="entry name" value="Diverse_substrate_MTase"/>
</dbReference>
<sequence length="281" mass="31515">MDLRLVFDQIAEDYDRQRPLYTAQMFADILQFCGPDNKGQQALEIGIGTGQATRPFLQAGCRVTAVELGAHMAAVARKKYAAYPNLQVLQADFETVDLPLGRYDLIYSASAFQWIDPEIGFPKVYALLRAGGVFARFGHALYRLPQYAPLTAAMDAVYEKYRPQFYADPKISLDKVHPQYRQVLTSLQPPVPDQKSPAISFADQLAAHGFTSITYKTYQQVLKYDADSYVALLATNCDQLSLPAKTKQAFATEIRDIIQRHGGRYALSDTIKLYLAKKPSR</sequence>
<organism evidence="5">
    <name type="scientific">uncultured Anaerotruncus sp</name>
    <dbReference type="NCBI Taxonomy" id="905011"/>
    <lineage>
        <taxon>Bacteria</taxon>
        <taxon>Bacillati</taxon>
        <taxon>Bacillota</taxon>
        <taxon>Clostridia</taxon>
        <taxon>Eubacteriales</taxon>
        <taxon>Oscillospiraceae</taxon>
        <taxon>Anaerotruncus</taxon>
        <taxon>environmental samples</taxon>
    </lineage>
</organism>
<keyword evidence="3 5" id="KW-0808">Transferase</keyword>
<evidence type="ECO:0000313" key="5">
    <source>
        <dbReference type="EMBL" id="SCJ76909.1"/>
    </source>
</evidence>
<dbReference type="CDD" id="cd02440">
    <property type="entry name" value="AdoMet_MTases"/>
    <property type="match status" value="1"/>
</dbReference>
<feature type="domain" description="Methyltransferase type 11" evidence="4">
    <location>
        <begin position="43"/>
        <end position="134"/>
    </location>
</feature>
<proteinExistence type="inferred from homology"/>
<dbReference type="PANTHER" id="PTHR44942:SF4">
    <property type="entry name" value="METHYLTRANSFERASE TYPE 11 DOMAIN-CONTAINING PROTEIN"/>
    <property type="match status" value="1"/>
</dbReference>
<dbReference type="GO" id="GO:0102130">
    <property type="term" value="F:malonyl-CoA methyltransferase activity"/>
    <property type="evidence" value="ECO:0007669"/>
    <property type="project" value="UniProtKB-EC"/>
</dbReference>
<comment type="similarity">
    <text evidence="1">Belongs to the methyltransferase superfamily.</text>
</comment>
<reference evidence="5" key="1">
    <citation type="submission" date="2015-09" db="EMBL/GenBank/DDBJ databases">
        <authorList>
            <consortium name="Pathogen Informatics"/>
        </authorList>
    </citation>
    <scope>NUCLEOTIDE SEQUENCE</scope>
    <source>
        <strain evidence="5">2789STDY5834896</strain>
    </source>
</reference>
<dbReference type="GO" id="GO:0008757">
    <property type="term" value="F:S-adenosylmethionine-dependent methyltransferase activity"/>
    <property type="evidence" value="ECO:0007669"/>
    <property type="project" value="InterPro"/>
</dbReference>
<dbReference type="Gene3D" id="3.40.50.150">
    <property type="entry name" value="Vaccinia Virus protein VP39"/>
    <property type="match status" value="1"/>
</dbReference>
<dbReference type="AlphaFoldDB" id="A0A1C6J4E6"/>
<accession>A0A1C6J4E6</accession>
<dbReference type="SUPFAM" id="SSF53335">
    <property type="entry name" value="S-adenosyl-L-methionine-dependent methyltransferases"/>
    <property type="match status" value="1"/>
</dbReference>
<dbReference type="InterPro" id="IPR013216">
    <property type="entry name" value="Methyltransf_11"/>
</dbReference>
<evidence type="ECO:0000259" key="4">
    <source>
        <dbReference type="Pfam" id="PF08241"/>
    </source>
</evidence>
<dbReference type="EMBL" id="FMHG01000001">
    <property type="protein sequence ID" value="SCJ76909.1"/>
    <property type="molecule type" value="Genomic_DNA"/>
</dbReference>
<gene>
    <name evidence="5" type="primary">bioC</name>
    <name evidence="5" type="ORF">SAMEA3545359_01905</name>
</gene>
<keyword evidence="2 5" id="KW-0489">Methyltransferase</keyword>
<dbReference type="GO" id="GO:0032259">
    <property type="term" value="P:methylation"/>
    <property type="evidence" value="ECO:0007669"/>
    <property type="project" value="UniProtKB-KW"/>
</dbReference>
<dbReference type="EC" id="2.1.1.197" evidence="5"/>
<evidence type="ECO:0000256" key="2">
    <source>
        <dbReference type="ARBA" id="ARBA00022603"/>
    </source>
</evidence>
<evidence type="ECO:0000256" key="1">
    <source>
        <dbReference type="ARBA" id="ARBA00008361"/>
    </source>
</evidence>
<dbReference type="PANTHER" id="PTHR44942">
    <property type="entry name" value="METHYLTRANSF_11 DOMAIN-CONTAINING PROTEIN"/>
    <property type="match status" value="1"/>
</dbReference>
<name>A0A1C6J4E6_9FIRM</name>
<evidence type="ECO:0000256" key="3">
    <source>
        <dbReference type="ARBA" id="ARBA00022679"/>
    </source>
</evidence>
<dbReference type="InterPro" id="IPR029063">
    <property type="entry name" value="SAM-dependent_MTases_sf"/>
</dbReference>
<dbReference type="Pfam" id="PF08241">
    <property type="entry name" value="Methyltransf_11"/>
    <property type="match status" value="1"/>
</dbReference>